<keyword evidence="9" id="KW-0234">DNA repair</keyword>
<evidence type="ECO:0000313" key="13">
    <source>
        <dbReference type="EMBL" id="KZS93949.1"/>
    </source>
</evidence>
<sequence length="284" mass="31371">PSQIQVLTWNVNFSNPLRRQRLDRILFHITNDIFEGRAPPPACVILFQEVHQQALPLLLAHPFVRAHFAISTISHDTWPNPSVYGNVTLVSTGIPIRAAFSIKYPSTVMGRHAIFVDVQLAAYHTENNDPFAKSPRQGASADLDLIMKHVVVRIANTQLESFVGYGERARLHQLVVVARFLRSPSLHGGIVGGDMNTLTLKDDGIHTQAGLRDPHVGSPTENVTWGMQPSTDIPPKRLDRFYVTRGRGVSLDPPRIVGAGLTMPSDSDRVYASDHCGVSTIVRI</sequence>
<dbReference type="GO" id="GO:0070260">
    <property type="term" value="F:5'-tyrosyl-DNA phosphodiesterase activity"/>
    <property type="evidence" value="ECO:0007669"/>
    <property type="project" value="TreeGrafter"/>
</dbReference>
<evidence type="ECO:0000256" key="7">
    <source>
        <dbReference type="ARBA" id="ARBA00022801"/>
    </source>
</evidence>
<protein>
    <recommendedName>
        <fullName evidence="12">Endonuclease/exonuclease/phosphatase domain-containing protein</fullName>
    </recommendedName>
</protein>
<keyword evidence="10" id="KW-0539">Nucleus</keyword>
<evidence type="ECO:0000256" key="3">
    <source>
        <dbReference type="ARBA" id="ARBA00004322"/>
    </source>
</evidence>
<feature type="non-terminal residue" evidence="13">
    <location>
        <position position="284"/>
    </location>
</feature>
<organism evidence="13 14">
    <name type="scientific">Sistotremastrum niveocremeum HHB9708</name>
    <dbReference type="NCBI Taxonomy" id="1314777"/>
    <lineage>
        <taxon>Eukaryota</taxon>
        <taxon>Fungi</taxon>
        <taxon>Dikarya</taxon>
        <taxon>Basidiomycota</taxon>
        <taxon>Agaricomycotina</taxon>
        <taxon>Agaricomycetes</taxon>
        <taxon>Sistotremastrales</taxon>
        <taxon>Sistotremastraceae</taxon>
        <taxon>Sertulicium</taxon>
        <taxon>Sertulicium niveocremeum</taxon>
    </lineage>
</organism>
<evidence type="ECO:0000256" key="4">
    <source>
        <dbReference type="ARBA" id="ARBA00022722"/>
    </source>
</evidence>
<feature type="domain" description="Endonuclease/exonuclease/phosphatase" evidence="12">
    <location>
        <begin position="7"/>
        <end position="275"/>
    </location>
</feature>
<dbReference type="PANTHER" id="PTHR15822">
    <property type="entry name" value="TRAF AND TNF RECEPTOR-ASSOCIATED PROTEIN"/>
    <property type="match status" value="1"/>
</dbReference>
<name>A0A164V9J4_9AGAM</name>
<dbReference type="EMBL" id="KV419405">
    <property type="protein sequence ID" value="KZS93949.1"/>
    <property type="molecule type" value="Genomic_DNA"/>
</dbReference>
<dbReference type="Gene3D" id="3.60.10.10">
    <property type="entry name" value="Endonuclease/exonuclease/phosphatase"/>
    <property type="match status" value="1"/>
</dbReference>
<evidence type="ECO:0000256" key="10">
    <source>
        <dbReference type="ARBA" id="ARBA00023242"/>
    </source>
</evidence>
<keyword evidence="4" id="KW-0540">Nuclease</keyword>
<evidence type="ECO:0000256" key="1">
    <source>
        <dbReference type="ARBA" id="ARBA00001936"/>
    </source>
</evidence>
<feature type="non-terminal residue" evidence="13">
    <location>
        <position position="1"/>
    </location>
</feature>
<evidence type="ECO:0000256" key="2">
    <source>
        <dbReference type="ARBA" id="ARBA00001946"/>
    </source>
</evidence>
<dbReference type="InterPro" id="IPR036691">
    <property type="entry name" value="Endo/exonu/phosph_ase_sf"/>
</dbReference>
<dbReference type="AlphaFoldDB" id="A0A164V9J4"/>
<evidence type="ECO:0000256" key="8">
    <source>
        <dbReference type="ARBA" id="ARBA00022842"/>
    </source>
</evidence>
<dbReference type="PANTHER" id="PTHR15822:SF4">
    <property type="entry name" value="TYROSYL-DNA PHOSPHODIESTERASE 2"/>
    <property type="match status" value="1"/>
</dbReference>
<gene>
    <name evidence="13" type="ORF">SISNIDRAFT_398936</name>
</gene>
<dbReference type="InterPro" id="IPR051547">
    <property type="entry name" value="TDP2-like"/>
</dbReference>
<accession>A0A164V9J4</accession>
<keyword evidence="8" id="KW-0460">Magnesium</keyword>
<dbReference type="SUPFAM" id="SSF56219">
    <property type="entry name" value="DNase I-like"/>
    <property type="match status" value="1"/>
</dbReference>
<comment type="subcellular location">
    <subcellularLocation>
        <location evidence="3">Nucleus</location>
        <location evidence="3">PML body</location>
    </subcellularLocation>
</comment>
<feature type="region of interest" description="Disordered" evidence="11">
    <location>
        <begin position="211"/>
        <end position="230"/>
    </location>
</feature>
<keyword evidence="14" id="KW-1185">Reference proteome</keyword>
<evidence type="ECO:0000256" key="11">
    <source>
        <dbReference type="SAM" id="MobiDB-lite"/>
    </source>
</evidence>
<dbReference type="GO" id="GO:0003697">
    <property type="term" value="F:single-stranded DNA binding"/>
    <property type="evidence" value="ECO:0007669"/>
    <property type="project" value="TreeGrafter"/>
</dbReference>
<evidence type="ECO:0000313" key="14">
    <source>
        <dbReference type="Proteomes" id="UP000076722"/>
    </source>
</evidence>
<proteinExistence type="predicted"/>
<reference evidence="13 14" key="1">
    <citation type="journal article" date="2016" name="Mol. Biol. Evol.">
        <title>Comparative Genomics of Early-Diverging Mushroom-Forming Fungi Provides Insights into the Origins of Lignocellulose Decay Capabilities.</title>
        <authorList>
            <person name="Nagy L.G."/>
            <person name="Riley R."/>
            <person name="Tritt A."/>
            <person name="Adam C."/>
            <person name="Daum C."/>
            <person name="Floudas D."/>
            <person name="Sun H."/>
            <person name="Yadav J.S."/>
            <person name="Pangilinan J."/>
            <person name="Larsson K.H."/>
            <person name="Matsuura K."/>
            <person name="Barry K."/>
            <person name="Labutti K."/>
            <person name="Kuo R."/>
            <person name="Ohm R.A."/>
            <person name="Bhattacharya S.S."/>
            <person name="Shirouzu T."/>
            <person name="Yoshinaga Y."/>
            <person name="Martin F.M."/>
            <person name="Grigoriev I.V."/>
            <person name="Hibbett D.S."/>
        </authorList>
    </citation>
    <scope>NUCLEOTIDE SEQUENCE [LARGE SCALE GENOMIC DNA]</scope>
    <source>
        <strain evidence="13 14">HHB9708</strain>
    </source>
</reference>
<dbReference type="GO" id="GO:0006302">
    <property type="term" value="P:double-strand break repair"/>
    <property type="evidence" value="ECO:0007669"/>
    <property type="project" value="TreeGrafter"/>
</dbReference>
<dbReference type="InterPro" id="IPR005135">
    <property type="entry name" value="Endo/exonuclease/phosphatase"/>
</dbReference>
<evidence type="ECO:0000256" key="6">
    <source>
        <dbReference type="ARBA" id="ARBA00022763"/>
    </source>
</evidence>
<evidence type="ECO:0000259" key="12">
    <source>
        <dbReference type="Pfam" id="PF03372"/>
    </source>
</evidence>
<dbReference type="STRING" id="1314777.A0A164V9J4"/>
<evidence type="ECO:0000256" key="9">
    <source>
        <dbReference type="ARBA" id="ARBA00023204"/>
    </source>
</evidence>
<feature type="compositionally biased region" description="Polar residues" evidence="11">
    <location>
        <begin position="219"/>
        <end position="230"/>
    </location>
</feature>
<comment type="cofactor">
    <cofactor evidence="2">
        <name>Mg(2+)</name>
        <dbReference type="ChEBI" id="CHEBI:18420"/>
    </cofactor>
</comment>
<keyword evidence="6" id="KW-0227">DNA damage</keyword>
<dbReference type="GO" id="GO:0005737">
    <property type="term" value="C:cytoplasm"/>
    <property type="evidence" value="ECO:0007669"/>
    <property type="project" value="TreeGrafter"/>
</dbReference>
<comment type="cofactor">
    <cofactor evidence="1">
        <name>Mn(2+)</name>
        <dbReference type="ChEBI" id="CHEBI:29035"/>
    </cofactor>
</comment>
<dbReference type="GO" id="GO:0046872">
    <property type="term" value="F:metal ion binding"/>
    <property type="evidence" value="ECO:0007669"/>
    <property type="project" value="UniProtKB-KW"/>
</dbReference>
<dbReference type="OrthoDB" id="9975959at2759"/>
<dbReference type="GO" id="GO:0004518">
    <property type="term" value="F:nuclease activity"/>
    <property type="evidence" value="ECO:0007669"/>
    <property type="project" value="UniProtKB-KW"/>
</dbReference>
<keyword evidence="7" id="KW-0378">Hydrolase</keyword>
<dbReference type="Proteomes" id="UP000076722">
    <property type="component" value="Unassembled WGS sequence"/>
</dbReference>
<dbReference type="Pfam" id="PF03372">
    <property type="entry name" value="Exo_endo_phos"/>
    <property type="match status" value="1"/>
</dbReference>
<keyword evidence="5" id="KW-0479">Metal-binding</keyword>
<evidence type="ECO:0000256" key="5">
    <source>
        <dbReference type="ARBA" id="ARBA00022723"/>
    </source>
</evidence>